<dbReference type="Proteomes" id="UP000325433">
    <property type="component" value="Unassembled WGS sequence"/>
</dbReference>
<dbReference type="PANTHER" id="PTHR40618:SF1">
    <property type="entry name" value="B-ZIP TRANSCRIPTION FACTOR (EUROFUNG)"/>
    <property type="match status" value="1"/>
</dbReference>
<accession>A0A5N6VUA8</accession>
<dbReference type="CDD" id="cd14688">
    <property type="entry name" value="bZIP_YAP"/>
    <property type="match status" value="1"/>
</dbReference>
<dbReference type="Gene3D" id="1.20.5.170">
    <property type="match status" value="1"/>
</dbReference>
<evidence type="ECO:0000313" key="2">
    <source>
        <dbReference type="EMBL" id="KAE8312085.1"/>
    </source>
</evidence>
<dbReference type="EMBL" id="ML738336">
    <property type="protein sequence ID" value="KAE8312085.1"/>
    <property type="molecule type" value="Genomic_DNA"/>
</dbReference>
<evidence type="ECO:0000313" key="3">
    <source>
        <dbReference type="Proteomes" id="UP000325433"/>
    </source>
</evidence>
<feature type="region of interest" description="Disordered" evidence="1">
    <location>
        <begin position="1"/>
        <end position="26"/>
    </location>
</feature>
<name>A0A5N6VUA8_9EURO</name>
<evidence type="ECO:0008006" key="4">
    <source>
        <dbReference type="Google" id="ProtNLM"/>
    </source>
</evidence>
<reference evidence="3" key="1">
    <citation type="submission" date="2019-04" db="EMBL/GenBank/DDBJ databases">
        <title>Friends and foes A comparative genomics studyof 23 Aspergillus species from section Flavi.</title>
        <authorList>
            <consortium name="DOE Joint Genome Institute"/>
            <person name="Kjaerbolling I."/>
            <person name="Vesth T."/>
            <person name="Frisvad J.C."/>
            <person name="Nybo J.L."/>
            <person name="Theobald S."/>
            <person name="Kildgaard S."/>
            <person name="Isbrandt T."/>
            <person name="Kuo A."/>
            <person name="Sato A."/>
            <person name="Lyhne E.K."/>
            <person name="Kogle M.E."/>
            <person name="Wiebenga A."/>
            <person name="Kun R.S."/>
            <person name="Lubbers R.J."/>
            <person name="Makela M.R."/>
            <person name="Barry K."/>
            <person name="Chovatia M."/>
            <person name="Clum A."/>
            <person name="Daum C."/>
            <person name="Haridas S."/>
            <person name="He G."/>
            <person name="LaButti K."/>
            <person name="Lipzen A."/>
            <person name="Mondo S."/>
            <person name="Riley R."/>
            <person name="Salamov A."/>
            <person name="Simmons B.A."/>
            <person name="Magnuson J.K."/>
            <person name="Henrissat B."/>
            <person name="Mortensen U.H."/>
            <person name="Larsen T.O."/>
            <person name="Devries R.P."/>
            <person name="Grigoriev I.V."/>
            <person name="Machida M."/>
            <person name="Baker S.E."/>
            <person name="Andersen M.R."/>
        </authorList>
    </citation>
    <scope>NUCLEOTIDE SEQUENCE [LARGE SCALE GENOMIC DNA]</scope>
    <source>
        <strain evidence="3">CBS 130015</strain>
    </source>
</reference>
<evidence type="ECO:0000256" key="1">
    <source>
        <dbReference type="SAM" id="MobiDB-lite"/>
    </source>
</evidence>
<sequence length="188" mass="20724">MSLKDHLEKGVDAGRERSPRGHALEAVDHDHILLNNASTMPTEHRRYQIRLAQRRYRSRKEEKISMLSEQTAELKSVLSQLRQSILGLKSTATILSEAGRPEEAVVLMQCATAQMLLKIDDTLNGSHGTDTYTESGGVHSASWIHPSDSTRSPKIMSPLGYSLMSDVAQVPDASAHPTNDTIENAPEL</sequence>
<organism evidence="2 3">
    <name type="scientific">Aspergillus transmontanensis</name>
    <dbReference type="NCBI Taxonomy" id="1034304"/>
    <lineage>
        <taxon>Eukaryota</taxon>
        <taxon>Fungi</taxon>
        <taxon>Dikarya</taxon>
        <taxon>Ascomycota</taxon>
        <taxon>Pezizomycotina</taxon>
        <taxon>Eurotiomycetes</taxon>
        <taxon>Eurotiomycetidae</taxon>
        <taxon>Eurotiales</taxon>
        <taxon>Aspergillaceae</taxon>
        <taxon>Aspergillus</taxon>
        <taxon>Aspergillus subgen. Circumdati</taxon>
    </lineage>
</organism>
<dbReference type="PANTHER" id="PTHR40618">
    <property type="entry name" value="B-ZIP TRANSCRIPTION FACTOR (EUROFUNG)-RELATED"/>
    <property type="match status" value="1"/>
</dbReference>
<dbReference type="InterPro" id="IPR046347">
    <property type="entry name" value="bZIP_sf"/>
</dbReference>
<dbReference type="SUPFAM" id="SSF57959">
    <property type="entry name" value="Leucine zipper domain"/>
    <property type="match status" value="1"/>
</dbReference>
<protein>
    <recommendedName>
        <fullName evidence="4">BZIP domain-containing protein</fullName>
    </recommendedName>
</protein>
<dbReference type="AlphaFoldDB" id="A0A5N6VUA8"/>
<gene>
    <name evidence="2" type="ORF">BDV41DRAFT_307350</name>
</gene>
<keyword evidence="3" id="KW-1185">Reference proteome</keyword>
<proteinExistence type="predicted"/>
<dbReference type="GO" id="GO:0003700">
    <property type="term" value="F:DNA-binding transcription factor activity"/>
    <property type="evidence" value="ECO:0007669"/>
    <property type="project" value="InterPro"/>
</dbReference>